<dbReference type="SUPFAM" id="SSF48371">
    <property type="entry name" value="ARM repeat"/>
    <property type="match status" value="2"/>
</dbReference>
<dbReference type="InterPro" id="IPR011989">
    <property type="entry name" value="ARM-like"/>
</dbReference>
<comment type="caution">
    <text evidence="1">The sequence shown here is derived from an EMBL/GenBank/DDBJ whole genome shotgun (WGS) entry which is preliminary data.</text>
</comment>
<gene>
    <name evidence="1" type="ORF">EZS28_026808</name>
</gene>
<accession>A0A5J4V6F6</accession>
<dbReference type="AlphaFoldDB" id="A0A5J4V6F6"/>
<feature type="non-terminal residue" evidence="1">
    <location>
        <position position="1"/>
    </location>
</feature>
<organism evidence="1 2">
    <name type="scientific">Streblomastix strix</name>
    <dbReference type="NCBI Taxonomy" id="222440"/>
    <lineage>
        <taxon>Eukaryota</taxon>
        <taxon>Metamonada</taxon>
        <taxon>Preaxostyla</taxon>
        <taxon>Oxymonadida</taxon>
        <taxon>Streblomastigidae</taxon>
        <taxon>Streblomastix</taxon>
    </lineage>
</organism>
<dbReference type="Proteomes" id="UP000324800">
    <property type="component" value="Unassembled WGS sequence"/>
</dbReference>
<proteinExistence type="predicted"/>
<dbReference type="InterPro" id="IPR016024">
    <property type="entry name" value="ARM-type_fold"/>
</dbReference>
<reference evidence="1 2" key="1">
    <citation type="submission" date="2019-03" db="EMBL/GenBank/DDBJ databases">
        <title>Single cell metagenomics reveals metabolic interactions within the superorganism composed of flagellate Streblomastix strix and complex community of Bacteroidetes bacteria on its surface.</title>
        <authorList>
            <person name="Treitli S.C."/>
            <person name="Kolisko M."/>
            <person name="Husnik F."/>
            <person name="Keeling P."/>
            <person name="Hampl V."/>
        </authorList>
    </citation>
    <scope>NUCLEOTIDE SEQUENCE [LARGE SCALE GENOMIC DNA]</scope>
    <source>
        <strain evidence="1">ST1C</strain>
    </source>
</reference>
<evidence type="ECO:0000313" key="2">
    <source>
        <dbReference type="Proteomes" id="UP000324800"/>
    </source>
</evidence>
<name>A0A5J4V6F6_9EUKA</name>
<dbReference type="Gene3D" id="1.25.10.10">
    <property type="entry name" value="Leucine-rich Repeat Variant"/>
    <property type="match status" value="2"/>
</dbReference>
<dbReference type="EMBL" id="SNRW01009658">
    <property type="protein sequence ID" value="KAA6377665.1"/>
    <property type="molecule type" value="Genomic_DNA"/>
</dbReference>
<protein>
    <submittedName>
        <fullName evidence="1">Uncharacterized protein</fullName>
    </submittedName>
</protein>
<evidence type="ECO:0000313" key="1">
    <source>
        <dbReference type="EMBL" id="KAA6377665.1"/>
    </source>
</evidence>
<sequence>HPKLRWTTEKILLFPRVFDVLDEEKEDESLDDINRLYSEGGDIIDDLSVILKDSLLRINQRKERKSPPVSSNASKVFKRICYIFDEKVIKEGQEIKTAILKAEILQQLLLFISTIPFENIIPEYAKTLETISTIHSWQDDVIHNNVRIIQTLTRLLKHFSENVVNSIAATIDIIITQTLKDKTNEIKEHPLFRELNSEGIIQLMFQDGIIEATSEQVQQLMAIAIVQLYIGQQLPENMSLTVITRLKEGLNGLNEISNKAFHILTELSNDNSNHQRFIVAGVIETLSVESGGKNIQDKIFSSIATDVIRGKIQKENPNVTNSALKLLAWSADTALMKDLHIRKEKIDNYPPEMKAKFANEQYLQEIIELFRSIEARRHADLEWAELTICIMIGEILHDSPQGCFVVIEKTDFVKQILKIIRRKAPNALHSAFLIPIWQITNLSSVRNLQTLFSWKVIQILGPHLESADEGILYNTTFIIERVLRSGCVEVDDGYPNQYLLLLEKDDSIDQLQSLFRRSSSVIPFCLSNELVQWLKQYVYDESNEFYLVSSLTALAGLSECEANHKLILSNSFISAISKIIKNNQESNHKFKCSLMLLRNLLQYGKFDTRKQVVDQIPLKKIVSYAHSNEGKLNKVAVSLAQLLLITSNNPEDKKMAQLMSVMAGVEREKDWKQIAKLVAIKEITPLLQYSLQYIQYYDELCKMLVTIINNDRATIDAIMKSNIPVLLGELLKSISNAQIDDIHITSLFNIIYYAKEEQKHALFNMHISRVLQQVIMNPKTTEDDAERLERVRTISAQALAFLYEGIDLPAKVRELVIVQLIVGMNNRGDEEMMQKSLEALSELSKNKDNIGTIIGCNILQLAAKLIIDCSSSITCSIFEMMINHEVNRVAKSALILLLKISDDDGIDNEQEQEKEYIEITSKLKESINMALQQDIKVDLLERGVFEGLVWLLEKEDAKHIILRTNEFTLTHRSQSNNDITSQLQLENEQKLQIEQETEKDQKAFDETDDSLSKIGWIFEAIKDLINIRSEYISDMIKSGLIKEIFSFFDAFPLNKLSHIHFQTLIVIIKSCTKEDLHEIFELGGVQGIIKLLQYDDAQTQSDITTAICAIIRSEIQSQLDVQYTKVRYSLSLSSKSFGMFNTIYIRNQIVEQLHAEVMQTTKPALIKMRVAIV</sequence>
<feature type="non-terminal residue" evidence="1">
    <location>
        <position position="1173"/>
    </location>
</feature>